<dbReference type="PANTHER" id="PTHR30093">
    <property type="entry name" value="GENERAL SECRETION PATHWAY PROTEIN G"/>
    <property type="match status" value="1"/>
</dbReference>
<dbReference type="SUPFAM" id="SSF54523">
    <property type="entry name" value="Pili subunits"/>
    <property type="match status" value="1"/>
</dbReference>
<keyword evidence="5" id="KW-0574">Periplasm</keyword>
<evidence type="ECO:0000313" key="9">
    <source>
        <dbReference type="EMBL" id="ANZ45329.1"/>
    </source>
</evidence>
<keyword evidence="7" id="KW-0472">Membrane</keyword>
<proteinExistence type="predicted"/>
<dbReference type="InterPro" id="IPR000983">
    <property type="entry name" value="Bac_GSPG_pilin"/>
</dbReference>
<evidence type="ECO:0000256" key="7">
    <source>
        <dbReference type="ARBA" id="ARBA00023136"/>
    </source>
</evidence>
<dbReference type="PRINTS" id="PR00813">
    <property type="entry name" value="BCTERIALGSPG"/>
</dbReference>
<evidence type="ECO:0000313" key="10">
    <source>
        <dbReference type="Proteomes" id="UP000093044"/>
    </source>
</evidence>
<dbReference type="PROSITE" id="PS00409">
    <property type="entry name" value="PROKAR_NTER_METHYL"/>
    <property type="match status" value="1"/>
</dbReference>
<sequence length="151" mass="16097">MKKMIKKYRKAKGFTLVELLIVIIIIGILAGMMMLSTGAATDKAEAVKIVSNLRNIKSACLMYYADHSEWPTADTPDASIDVYLDATRPKSYDIKKGTGGTEGALVVVYDQPSGGVATKLGEMAEDSGLIADTAVSSDYKGSGVVGMIIRK</sequence>
<evidence type="ECO:0000256" key="1">
    <source>
        <dbReference type="ARBA" id="ARBA00004203"/>
    </source>
</evidence>
<dbReference type="InterPro" id="IPR045584">
    <property type="entry name" value="Pilin-like"/>
</dbReference>
<dbReference type="NCBIfam" id="TIGR02532">
    <property type="entry name" value="IV_pilin_GFxxxE"/>
    <property type="match status" value="1"/>
</dbReference>
<evidence type="ECO:0000256" key="8">
    <source>
        <dbReference type="ARBA" id="ARBA00023237"/>
    </source>
</evidence>
<dbReference type="STRING" id="1197717.BED41_09765"/>
<dbReference type="KEGG" id="cpor:BED41_09765"/>
<evidence type="ECO:0008006" key="11">
    <source>
        <dbReference type="Google" id="ProtNLM"/>
    </source>
</evidence>
<dbReference type="RefSeq" id="WP_066745406.1">
    <property type="nucleotide sequence ID" value="NZ_CP016757.1"/>
</dbReference>
<evidence type="ECO:0000256" key="2">
    <source>
        <dbReference type="ARBA" id="ARBA00004418"/>
    </source>
</evidence>
<dbReference type="InterPro" id="IPR012902">
    <property type="entry name" value="N_methyl_site"/>
</dbReference>
<dbReference type="GO" id="GO:0042597">
    <property type="term" value="C:periplasmic space"/>
    <property type="evidence" value="ECO:0007669"/>
    <property type="project" value="UniProtKB-SubCell"/>
</dbReference>
<evidence type="ECO:0000256" key="3">
    <source>
        <dbReference type="ARBA" id="ARBA00022481"/>
    </source>
</evidence>
<dbReference type="OrthoDB" id="6318at2"/>
<keyword evidence="6" id="KW-1133">Transmembrane helix</keyword>
<organism evidence="9 10">
    <name type="scientific">Cloacibacillus porcorum</name>
    <dbReference type="NCBI Taxonomy" id="1197717"/>
    <lineage>
        <taxon>Bacteria</taxon>
        <taxon>Thermotogati</taxon>
        <taxon>Synergistota</taxon>
        <taxon>Synergistia</taxon>
        <taxon>Synergistales</taxon>
        <taxon>Synergistaceae</taxon>
        <taxon>Cloacibacillus</taxon>
    </lineage>
</organism>
<keyword evidence="8" id="KW-0998">Cell outer membrane</keyword>
<dbReference type="Gene3D" id="3.30.700.10">
    <property type="entry name" value="Glycoprotein, Type 4 Pilin"/>
    <property type="match status" value="1"/>
</dbReference>
<dbReference type="AlphaFoldDB" id="A0A1B2I5S4"/>
<protein>
    <recommendedName>
        <fullName evidence="11">Prepilin-type N-terminal cleavage/methylation domain-containing protein</fullName>
    </recommendedName>
</protein>
<keyword evidence="4" id="KW-0812">Transmembrane</keyword>
<evidence type="ECO:0000256" key="5">
    <source>
        <dbReference type="ARBA" id="ARBA00022764"/>
    </source>
</evidence>
<dbReference type="EMBL" id="CP016757">
    <property type="protein sequence ID" value="ANZ45329.1"/>
    <property type="molecule type" value="Genomic_DNA"/>
</dbReference>
<dbReference type="Pfam" id="PF07963">
    <property type="entry name" value="N_methyl"/>
    <property type="match status" value="1"/>
</dbReference>
<accession>A0A1B2I5S4</accession>
<dbReference type="PANTHER" id="PTHR30093:SF44">
    <property type="entry name" value="TYPE II SECRETION SYSTEM CORE PROTEIN G"/>
    <property type="match status" value="1"/>
</dbReference>
<dbReference type="GeneID" id="83058134"/>
<reference evidence="9" key="1">
    <citation type="submission" date="2016-08" db="EMBL/GenBank/DDBJ databases">
        <title>Complete genome of Cloacibacillus porcorum.</title>
        <authorList>
            <person name="Looft T."/>
            <person name="Bayles D.O."/>
            <person name="Alt D.P."/>
        </authorList>
    </citation>
    <scope>NUCLEOTIDE SEQUENCE [LARGE SCALE GENOMIC DNA]</scope>
    <source>
        <strain evidence="9">CL-84</strain>
    </source>
</reference>
<evidence type="ECO:0000256" key="4">
    <source>
        <dbReference type="ARBA" id="ARBA00022692"/>
    </source>
</evidence>
<keyword evidence="3" id="KW-0488">Methylation</keyword>
<dbReference type="GO" id="GO:0015628">
    <property type="term" value="P:protein secretion by the type II secretion system"/>
    <property type="evidence" value="ECO:0007669"/>
    <property type="project" value="InterPro"/>
</dbReference>
<gene>
    <name evidence="9" type="ORF">BED41_09765</name>
</gene>
<dbReference type="GO" id="GO:0015627">
    <property type="term" value="C:type II protein secretion system complex"/>
    <property type="evidence" value="ECO:0007669"/>
    <property type="project" value="InterPro"/>
</dbReference>
<dbReference type="Proteomes" id="UP000093044">
    <property type="component" value="Chromosome"/>
</dbReference>
<name>A0A1B2I5S4_9BACT</name>
<comment type="subcellular location">
    <subcellularLocation>
        <location evidence="1">Cell outer membrane</location>
        <topology evidence="1">Single-pass membrane protein</topology>
    </subcellularLocation>
    <subcellularLocation>
        <location evidence="2">Periplasm</location>
    </subcellularLocation>
</comment>
<dbReference type="GO" id="GO:0009279">
    <property type="term" value="C:cell outer membrane"/>
    <property type="evidence" value="ECO:0007669"/>
    <property type="project" value="UniProtKB-SubCell"/>
</dbReference>
<keyword evidence="10" id="KW-1185">Reference proteome</keyword>
<evidence type="ECO:0000256" key="6">
    <source>
        <dbReference type="ARBA" id="ARBA00022989"/>
    </source>
</evidence>